<reference evidence="6 7" key="1">
    <citation type="submission" date="2024-07" db="EMBL/GenBank/DDBJ databases">
        <title>Section-level genome sequencing and comparative genomics of Aspergillus sections Usti and Cavernicolus.</title>
        <authorList>
            <consortium name="Lawrence Berkeley National Laboratory"/>
            <person name="Nybo J.L."/>
            <person name="Vesth T.C."/>
            <person name="Theobald S."/>
            <person name="Frisvad J.C."/>
            <person name="Larsen T.O."/>
            <person name="Kjaerboelling I."/>
            <person name="Rothschild-Mancinelli K."/>
            <person name="Lyhne E.K."/>
            <person name="Kogle M.E."/>
            <person name="Barry K."/>
            <person name="Clum A."/>
            <person name="Na H."/>
            <person name="Ledsgaard L."/>
            <person name="Lin J."/>
            <person name="Lipzen A."/>
            <person name="Kuo A."/>
            <person name="Riley R."/>
            <person name="Mondo S."/>
            <person name="Labutti K."/>
            <person name="Haridas S."/>
            <person name="Pangalinan J."/>
            <person name="Salamov A.A."/>
            <person name="Simmons B.A."/>
            <person name="Magnuson J.K."/>
            <person name="Chen J."/>
            <person name="Drula E."/>
            <person name="Henrissat B."/>
            <person name="Wiebenga A."/>
            <person name="Lubbers R.J."/>
            <person name="Gomes A.C."/>
            <person name="Makela M.R."/>
            <person name="Stajich J."/>
            <person name="Grigoriev I.V."/>
            <person name="Mortensen U.H."/>
            <person name="De Vries R.P."/>
            <person name="Baker S.E."/>
            <person name="Andersen M.R."/>
        </authorList>
    </citation>
    <scope>NUCLEOTIDE SEQUENCE [LARGE SCALE GENOMIC DNA]</scope>
    <source>
        <strain evidence="6 7">CBS 123904</strain>
    </source>
</reference>
<dbReference type="NCBIfam" id="TIGR01813">
    <property type="entry name" value="flavo_cyto_c"/>
    <property type="match status" value="1"/>
</dbReference>
<dbReference type="SUPFAM" id="SSF56425">
    <property type="entry name" value="Succinate dehydrogenase/fumarate reductase flavoprotein, catalytic domain"/>
    <property type="match status" value="1"/>
</dbReference>
<keyword evidence="1 4" id="KW-0285">Flavoprotein</keyword>
<comment type="catalytic activity">
    <reaction evidence="4">
        <text>succinate + NAD(+) = fumarate + NADH + H(+)</text>
        <dbReference type="Rhea" id="RHEA:18281"/>
        <dbReference type="ChEBI" id="CHEBI:15378"/>
        <dbReference type="ChEBI" id="CHEBI:29806"/>
        <dbReference type="ChEBI" id="CHEBI:30031"/>
        <dbReference type="ChEBI" id="CHEBI:57540"/>
        <dbReference type="ChEBI" id="CHEBI:57945"/>
        <dbReference type="EC" id="1.3.1.6"/>
    </reaction>
</comment>
<accession>A0ABR4JHY3</accession>
<gene>
    <name evidence="6" type="ORF">BJY01DRAFT_219303</name>
</gene>
<name>A0ABR4JHY3_9EURO</name>
<dbReference type="Pfam" id="PF00890">
    <property type="entry name" value="FAD_binding_2"/>
    <property type="match status" value="1"/>
</dbReference>
<evidence type="ECO:0000313" key="6">
    <source>
        <dbReference type="EMBL" id="KAL2839357.1"/>
    </source>
</evidence>
<keyword evidence="2 4" id="KW-0274">FAD</keyword>
<organism evidence="6 7">
    <name type="scientific">Aspergillus pseudoustus</name>
    <dbReference type="NCBI Taxonomy" id="1810923"/>
    <lineage>
        <taxon>Eukaryota</taxon>
        <taxon>Fungi</taxon>
        <taxon>Dikarya</taxon>
        <taxon>Ascomycota</taxon>
        <taxon>Pezizomycotina</taxon>
        <taxon>Eurotiomycetes</taxon>
        <taxon>Eurotiomycetidae</taxon>
        <taxon>Eurotiales</taxon>
        <taxon>Aspergillaceae</taxon>
        <taxon>Aspergillus</taxon>
        <taxon>Aspergillus subgen. Nidulantes</taxon>
    </lineage>
</organism>
<comment type="similarity">
    <text evidence="4">Belongs to the FAD-dependent oxidoreductase 2 family. FRD/SDH subfamily.</text>
</comment>
<keyword evidence="7" id="KW-1185">Reference proteome</keyword>
<dbReference type="EMBL" id="JBFXLU010000134">
    <property type="protein sequence ID" value="KAL2839357.1"/>
    <property type="molecule type" value="Genomic_DNA"/>
</dbReference>
<evidence type="ECO:0000313" key="7">
    <source>
        <dbReference type="Proteomes" id="UP001610446"/>
    </source>
</evidence>
<dbReference type="InterPro" id="IPR050315">
    <property type="entry name" value="FAD-oxidoreductase_2"/>
</dbReference>
<keyword evidence="3 4" id="KW-0560">Oxidoreductase</keyword>
<evidence type="ECO:0000256" key="4">
    <source>
        <dbReference type="RuleBase" id="RU366062"/>
    </source>
</evidence>
<evidence type="ECO:0000256" key="3">
    <source>
        <dbReference type="ARBA" id="ARBA00023002"/>
    </source>
</evidence>
<dbReference type="InterPro" id="IPR027477">
    <property type="entry name" value="Succ_DH/fumarate_Rdtase_cat_sf"/>
</dbReference>
<dbReference type="InterPro" id="IPR036188">
    <property type="entry name" value="FAD/NAD-bd_sf"/>
</dbReference>
<dbReference type="PANTHER" id="PTHR43400">
    <property type="entry name" value="FUMARATE REDUCTASE"/>
    <property type="match status" value="1"/>
</dbReference>
<dbReference type="Gene3D" id="3.90.700.10">
    <property type="entry name" value="Succinate dehydrogenase/fumarate reductase flavoprotein, catalytic domain"/>
    <property type="match status" value="1"/>
</dbReference>
<dbReference type="SUPFAM" id="SSF51905">
    <property type="entry name" value="FAD/NAD(P)-binding domain"/>
    <property type="match status" value="1"/>
</dbReference>
<dbReference type="Gene3D" id="3.50.50.60">
    <property type="entry name" value="FAD/NAD(P)-binding domain"/>
    <property type="match status" value="1"/>
</dbReference>
<evidence type="ECO:0000256" key="1">
    <source>
        <dbReference type="ARBA" id="ARBA00022630"/>
    </source>
</evidence>
<comment type="cofactor">
    <cofactor evidence="4">
        <name>FAD</name>
        <dbReference type="ChEBI" id="CHEBI:57692"/>
    </cofactor>
    <text evidence="4">Binds 1 FAD per monomer.</text>
</comment>
<comment type="caution">
    <text evidence="6">The sequence shown here is derived from an EMBL/GenBank/DDBJ whole genome shotgun (WGS) entry which is preliminary data.</text>
</comment>
<feature type="domain" description="FAD-dependent oxidoreductase 2 FAD-binding" evidence="5">
    <location>
        <begin position="39"/>
        <end position="478"/>
    </location>
</feature>
<evidence type="ECO:0000259" key="5">
    <source>
        <dbReference type="Pfam" id="PF00890"/>
    </source>
</evidence>
<protein>
    <recommendedName>
        <fullName evidence="4">Fumarate reductase</fullName>
        <ecNumber evidence="4">1.3.1.6</ecNumber>
    </recommendedName>
</protein>
<comment type="function">
    <text evidence="4">Irreversibly catalyzes the reduction of fumarate to succinate.</text>
</comment>
<evidence type="ECO:0000256" key="2">
    <source>
        <dbReference type="ARBA" id="ARBA00022827"/>
    </source>
</evidence>
<dbReference type="PANTHER" id="PTHR43400:SF12">
    <property type="entry name" value="FUMARATE REDUCTASE"/>
    <property type="match status" value="1"/>
</dbReference>
<dbReference type="InterPro" id="IPR003953">
    <property type="entry name" value="FAD-dep_OxRdtase_2_FAD-bd"/>
</dbReference>
<proteinExistence type="inferred from homology"/>
<dbReference type="EC" id="1.3.1.6" evidence="4"/>
<dbReference type="InterPro" id="IPR010960">
    <property type="entry name" value="Flavocytochrome_c"/>
</dbReference>
<dbReference type="Proteomes" id="UP001610446">
    <property type="component" value="Unassembled WGS sequence"/>
</dbReference>
<sequence length="503" mass="53904">MKPKNQTRMRILSLEMINILKMSTCANSPPLTTPTTHRVIVVGSGLAGLSAATQLTKLNVPVILLDRAERPGGNSIKASSGINGAPTRFQPVRDDDGAFYADTVKSAGDIFAGAQGNERKLRERLIRTVTKDSSDAVYWLADEVGVDLSKVAQLGGHSRARTHRSAKGKPPGAAIVGALLDALKENPFFELRTKSRVTKVLKDAKEVVGVEYVAEEQTHVLRGPVVFASGGFAGDVRGMVSRYRPDLAAYPSTNEAREGSQSLLEEVGAKTTDMEQIQVHPTGFVDEKDSSATVKFLAAEALRGEGGILLLGNGRRFVNELERRDHVTDAITRAATTLEGDLRQWEATLLLDEGAAAALDSHMQFYLWKGLIKKTTFGELGQAVIDSAQEYADIVAGKKADELGRTAFGNWTLTDVQPETVAYVGKVTPVLHFTMGGVIFDETSQVLDGQGDAIPGLWAAGEVTGGLHGQNRLGGSSLLECAVFGRIAGNAAAAFYQRHYLSS</sequence>